<keyword evidence="3" id="KW-0472">Membrane</keyword>
<dbReference type="SUPFAM" id="SSF55073">
    <property type="entry name" value="Nucleotide cyclase"/>
    <property type="match status" value="1"/>
</dbReference>
<evidence type="ECO:0000256" key="2">
    <source>
        <dbReference type="ARBA" id="ARBA00034247"/>
    </source>
</evidence>
<dbReference type="CDD" id="cd01949">
    <property type="entry name" value="GGDEF"/>
    <property type="match status" value="1"/>
</dbReference>
<dbReference type="NCBIfam" id="TIGR00254">
    <property type="entry name" value="GGDEF"/>
    <property type="match status" value="1"/>
</dbReference>
<sequence length="305" mass="33779">MGWVRAGACLAKPDRMSQPLQSTAIFVGVITSRDYLLYQWFGLNGLDMVLSLRWPSRYVLKRTAVTALLAAAISISISSGIRYLTGSEADTITVVVRFVLPFMIAIPLGIIWFSKLESLDMAYRSLLKQASDLAYSASTDPLTGLLNRRSFADQFDLAMEHGIRGGFLIADVDYLKTINDEYGHLTGDDAIISTAFALKSALGEGSLIARIGGDEFCAFIPLRDGESAAELIARIEGLAGRQFRERIGKDEPVLSISCGYEVCRQGQTFRDMIAQTDSNLYRKKRARKNIARVSRKKWEADRVIS</sequence>
<dbReference type="InterPro" id="IPR050469">
    <property type="entry name" value="Diguanylate_Cyclase"/>
</dbReference>
<keyword evidence="3" id="KW-1133">Transmembrane helix</keyword>
<dbReference type="PANTHER" id="PTHR45138">
    <property type="entry name" value="REGULATORY COMPONENTS OF SENSORY TRANSDUCTION SYSTEM"/>
    <property type="match status" value="1"/>
</dbReference>
<dbReference type="EC" id="2.7.7.65" evidence="1"/>
<name>A0A7W9S278_9HYPH</name>
<comment type="catalytic activity">
    <reaction evidence="2">
        <text>2 GTP = 3',3'-c-di-GMP + 2 diphosphate</text>
        <dbReference type="Rhea" id="RHEA:24898"/>
        <dbReference type="ChEBI" id="CHEBI:33019"/>
        <dbReference type="ChEBI" id="CHEBI:37565"/>
        <dbReference type="ChEBI" id="CHEBI:58805"/>
        <dbReference type="EC" id="2.7.7.65"/>
    </reaction>
</comment>
<evidence type="ECO:0000256" key="3">
    <source>
        <dbReference type="SAM" id="Phobius"/>
    </source>
</evidence>
<feature type="transmembrane region" description="Helical" evidence="3">
    <location>
        <begin position="91"/>
        <end position="114"/>
    </location>
</feature>
<evidence type="ECO:0000259" key="4">
    <source>
        <dbReference type="PROSITE" id="PS50887"/>
    </source>
</evidence>
<proteinExistence type="predicted"/>
<organism evidence="5 6">
    <name type="scientific">Aquamicrobium lusatiense</name>
    <dbReference type="NCBI Taxonomy" id="89772"/>
    <lineage>
        <taxon>Bacteria</taxon>
        <taxon>Pseudomonadati</taxon>
        <taxon>Pseudomonadota</taxon>
        <taxon>Alphaproteobacteria</taxon>
        <taxon>Hyphomicrobiales</taxon>
        <taxon>Phyllobacteriaceae</taxon>
        <taxon>Aquamicrobium</taxon>
    </lineage>
</organism>
<dbReference type="EMBL" id="JACHEU010000001">
    <property type="protein sequence ID" value="MBB6012756.1"/>
    <property type="molecule type" value="Genomic_DNA"/>
</dbReference>
<feature type="domain" description="GGDEF" evidence="4">
    <location>
        <begin position="163"/>
        <end position="296"/>
    </location>
</feature>
<dbReference type="InterPro" id="IPR029787">
    <property type="entry name" value="Nucleotide_cyclase"/>
</dbReference>
<dbReference type="Proteomes" id="UP000533306">
    <property type="component" value="Unassembled WGS sequence"/>
</dbReference>
<reference evidence="5 6" key="1">
    <citation type="submission" date="2020-08" db="EMBL/GenBank/DDBJ databases">
        <title>Genomic Encyclopedia of Type Strains, Phase IV (KMG-IV): sequencing the most valuable type-strain genomes for metagenomic binning, comparative biology and taxonomic classification.</title>
        <authorList>
            <person name="Goeker M."/>
        </authorList>
    </citation>
    <scope>NUCLEOTIDE SEQUENCE [LARGE SCALE GENOMIC DNA]</scope>
    <source>
        <strain evidence="5 6">DSM 11099</strain>
    </source>
</reference>
<keyword evidence="6" id="KW-1185">Reference proteome</keyword>
<dbReference type="AlphaFoldDB" id="A0A7W9S278"/>
<dbReference type="SMART" id="SM00267">
    <property type="entry name" value="GGDEF"/>
    <property type="match status" value="1"/>
</dbReference>
<gene>
    <name evidence="5" type="ORF">HNR59_002101</name>
</gene>
<evidence type="ECO:0000313" key="5">
    <source>
        <dbReference type="EMBL" id="MBB6012756.1"/>
    </source>
</evidence>
<dbReference type="InterPro" id="IPR000160">
    <property type="entry name" value="GGDEF_dom"/>
</dbReference>
<feature type="transmembrane region" description="Helical" evidence="3">
    <location>
        <begin position="64"/>
        <end position="85"/>
    </location>
</feature>
<dbReference type="Pfam" id="PF00990">
    <property type="entry name" value="GGDEF"/>
    <property type="match status" value="1"/>
</dbReference>
<protein>
    <recommendedName>
        <fullName evidence="1">diguanylate cyclase</fullName>
        <ecNumber evidence="1">2.7.7.65</ecNumber>
    </recommendedName>
</protein>
<keyword evidence="3" id="KW-0812">Transmembrane</keyword>
<comment type="caution">
    <text evidence="5">The sequence shown here is derived from an EMBL/GenBank/DDBJ whole genome shotgun (WGS) entry which is preliminary data.</text>
</comment>
<accession>A0A7W9S278</accession>
<dbReference type="GO" id="GO:0052621">
    <property type="term" value="F:diguanylate cyclase activity"/>
    <property type="evidence" value="ECO:0007669"/>
    <property type="project" value="UniProtKB-EC"/>
</dbReference>
<dbReference type="InterPro" id="IPR043128">
    <property type="entry name" value="Rev_trsase/Diguanyl_cyclase"/>
</dbReference>
<dbReference type="Gene3D" id="3.30.70.270">
    <property type="match status" value="1"/>
</dbReference>
<dbReference type="PANTHER" id="PTHR45138:SF9">
    <property type="entry name" value="DIGUANYLATE CYCLASE DGCM-RELATED"/>
    <property type="match status" value="1"/>
</dbReference>
<dbReference type="PROSITE" id="PS50887">
    <property type="entry name" value="GGDEF"/>
    <property type="match status" value="1"/>
</dbReference>
<evidence type="ECO:0000256" key="1">
    <source>
        <dbReference type="ARBA" id="ARBA00012528"/>
    </source>
</evidence>
<evidence type="ECO:0000313" key="6">
    <source>
        <dbReference type="Proteomes" id="UP000533306"/>
    </source>
</evidence>